<gene>
    <name evidence="1" type="ORF">RCOM_0028830</name>
</gene>
<dbReference type="STRING" id="3988.B9SXR1"/>
<name>B9SXR1_RICCO</name>
<evidence type="ECO:0000313" key="2">
    <source>
        <dbReference type="Proteomes" id="UP000008311"/>
    </source>
</evidence>
<protein>
    <submittedName>
        <fullName evidence="1">Uncharacterized protein</fullName>
    </submittedName>
</protein>
<accession>B9SXR1</accession>
<reference evidence="2" key="1">
    <citation type="journal article" date="2010" name="Nat. Biotechnol.">
        <title>Draft genome sequence of the oilseed species Ricinus communis.</title>
        <authorList>
            <person name="Chan A.P."/>
            <person name="Crabtree J."/>
            <person name="Zhao Q."/>
            <person name="Lorenzi H."/>
            <person name="Orvis J."/>
            <person name="Puiu D."/>
            <person name="Melake-Berhan A."/>
            <person name="Jones K.M."/>
            <person name="Redman J."/>
            <person name="Chen G."/>
            <person name="Cahoon E.B."/>
            <person name="Gedil M."/>
            <person name="Stanke M."/>
            <person name="Haas B.J."/>
            <person name="Wortman J.R."/>
            <person name="Fraser-Liggett C.M."/>
            <person name="Ravel J."/>
            <person name="Rabinowicz P.D."/>
        </authorList>
    </citation>
    <scope>NUCLEOTIDE SEQUENCE [LARGE SCALE GENOMIC DNA]</scope>
    <source>
        <strain evidence="2">cv. Hale</strain>
    </source>
</reference>
<organism evidence="1 2">
    <name type="scientific">Ricinus communis</name>
    <name type="common">Castor bean</name>
    <dbReference type="NCBI Taxonomy" id="3988"/>
    <lineage>
        <taxon>Eukaryota</taxon>
        <taxon>Viridiplantae</taxon>
        <taxon>Streptophyta</taxon>
        <taxon>Embryophyta</taxon>
        <taxon>Tracheophyta</taxon>
        <taxon>Spermatophyta</taxon>
        <taxon>Magnoliopsida</taxon>
        <taxon>eudicotyledons</taxon>
        <taxon>Gunneridae</taxon>
        <taxon>Pentapetalae</taxon>
        <taxon>rosids</taxon>
        <taxon>fabids</taxon>
        <taxon>Malpighiales</taxon>
        <taxon>Euphorbiaceae</taxon>
        <taxon>Acalyphoideae</taxon>
        <taxon>Acalypheae</taxon>
        <taxon>Ricinus</taxon>
    </lineage>
</organism>
<proteinExistence type="predicted"/>
<dbReference type="InParanoid" id="B9SXR1"/>
<evidence type="ECO:0000313" key="1">
    <source>
        <dbReference type="EMBL" id="EEF31607.1"/>
    </source>
</evidence>
<dbReference type="Proteomes" id="UP000008311">
    <property type="component" value="Unassembled WGS sequence"/>
</dbReference>
<sequence length="156" mass="17623">MDGSRSFLIEIQALCVTGSSVSRHVNRIQASRADMIISVFKKQAGLMLQDNSRFKSWRWKGVSSLKHGRPYWSDSVLVTLRAAGFCRACARFLWMWIGEYGDAFRKRELSTIINSTTEHGPKTALLGETARCISPITCNAYCVTLAQQNRLMMLLK</sequence>
<dbReference type="AlphaFoldDB" id="B9SXR1"/>
<dbReference type="EMBL" id="EQ974231">
    <property type="protein sequence ID" value="EEF31607.1"/>
    <property type="molecule type" value="Genomic_DNA"/>
</dbReference>
<keyword evidence="2" id="KW-1185">Reference proteome</keyword>